<dbReference type="AlphaFoldDB" id="A0AAD3XEP7"/>
<accession>A0AAD3XEP7</accession>
<keyword evidence="2" id="KW-1185">Reference proteome</keyword>
<evidence type="ECO:0000313" key="1">
    <source>
        <dbReference type="EMBL" id="GMH02247.1"/>
    </source>
</evidence>
<dbReference type="InterPro" id="IPR007216">
    <property type="entry name" value="CNOT9"/>
</dbReference>
<gene>
    <name evidence="1" type="ORF">Nepgr_004086</name>
</gene>
<dbReference type="GO" id="GO:0030014">
    <property type="term" value="C:CCR4-NOT complex"/>
    <property type="evidence" value="ECO:0007669"/>
    <property type="project" value="InterPro"/>
</dbReference>
<organism evidence="1 2">
    <name type="scientific">Nepenthes gracilis</name>
    <name type="common">Slender pitcher plant</name>
    <dbReference type="NCBI Taxonomy" id="150966"/>
    <lineage>
        <taxon>Eukaryota</taxon>
        <taxon>Viridiplantae</taxon>
        <taxon>Streptophyta</taxon>
        <taxon>Embryophyta</taxon>
        <taxon>Tracheophyta</taxon>
        <taxon>Spermatophyta</taxon>
        <taxon>Magnoliopsida</taxon>
        <taxon>eudicotyledons</taxon>
        <taxon>Gunneridae</taxon>
        <taxon>Pentapetalae</taxon>
        <taxon>Caryophyllales</taxon>
        <taxon>Nepenthaceae</taxon>
        <taxon>Nepenthes</taxon>
    </lineage>
</organism>
<sequence>MDELGLHYCFNFAERFYSISHVLERMLKRIVEEMVKRIAKETSMKLLKIIVRCFLGMSESTRARDALTICLPPSIKDPTITNMLNDDRATLGLIIKSMVLLLEVLQQQLRVIVAGGLLKILKKYRRAPPSIQLQEVGAM</sequence>
<dbReference type="EMBL" id="BSYO01000003">
    <property type="protein sequence ID" value="GMH02247.1"/>
    <property type="molecule type" value="Genomic_DNA"/>
</dbReference>
<dbReference type="Pfam" id="PF04078">
    <property type="entry name" value="Rcd1"/>
    <property type="match status" value="1"/>
</dbReference>
<dbReference type="Gene3D" id="1.25.10.10">
    <property type="entry name" value="Leucine-rich Repeat Variant"/>
    <property type="match status" value="1"/>
</dbReference>
<dbReference type="PANTHER" id="PTHR12262">
    <property type="entry name" value="CCR4-NOT TRANSCRIPTION COMPLEX SUBUNIT 9"/>
    <property type="match status" value="1"/>
</dbReference>
<dbReference type="InterPro" id="IPR011989">
    <property type="entry name" value="ARM-like"/>
</dbReference>
<protein>
    <submittedName>
        <fullName evidence="1">Uncharacterized protein</fullName>
    </submittedName>
</protein>
<dbReference type="GO" id="GO:0006402">
    <property type="term" value="P:mRNA catabolic process"/>
    <property type="evidence" value="ECO:0007669"/>
    <property type="project" value="InterPro"/>
</dbReference>
<name>A0AAD3XEP7_NEPGR</name>
<proteinExistence type="predicted"/>
<evidence type="ECO:0000313" key="2">
    <source>
        <dbReference type="Proteomes" id="UP001279734"/>
    </source>
</evidence>
<dbReference type="Proteomes" id="UP001279734">
    <property type="component" value="Unassembled WGS sequence"/>
</dbReference>
<comment type="caution">
    <text evidence="1">The sequence shown here is derived from an EMBL/GenBank/DDBJ whole genome shotgun (WGS) entry which is preliminary data.</text>
</comment>
<reference evidence="1" key="1">
    <citation type="submission" date="2023-05" db="EMBL/GenBank/DDBJ databases">
        <title>Nepenthes gracilis genome sequencing.</title>
        <authorList>
            <person name="Fukushima K."/>
        </authorList>
    </citation>
    <scope>NUCLEOTIDE SEQUENCE</scope>
    <source>
        <strain evidence="1">SING2019-196</strain>
    </source>
</reference>